<feature type="transmembrane region" description="Helical" evidence="9">
    <location>
        <begin position="247"/>
        <end position="267"/>
    </location>
</feature>
<feature type="transmembrane region" description="Helical" evidence="9">
    <location>
        <begin position="70"/>
        <end position="97"/>
    </location>
</feature>
<evidence type="ECO:0000256" key="9">
    <source>
        <dbReference type="RuleBase" id="RU363032"/>
    </source>
</evidence>
<feature type="transmembrane region" description="Helical" evidence="9">
    <location>
        <begin position="12"/>
        <end position="35"/>
    </location>
</feature>
<evidence type="ECO:0000256" key="10">
    <source>
        <dbReference type="RuleBase" id="RU363056"/>
    </source>
</evidence>
<gene>
    <name evidence="10" type="primary">ugpE</name>
    <name evidence="12" type="ORF">FPZ52_15080</name>
</gene>
<feature type="transmembrane region" description="Helical" evidence="9">
    <location>
        <begin position="186"/>
        <end position="208"/>
    </location>
</feature>
<evidence type="ECO:0000256" key="7">
    <source>
        <dbReference type="ARBA" id="ARBA00022989"/>
    </source>
</evidence>
<name>A0A5B8J2P4_9RHOB</name>
<comment type="subunit">
    <text evidence="2 10">The complex is composed of two ATP-binding proteins (UgpC), two transmembrane proteins (UgpA and UgpE) and a solute-binding protein (UgpB).</text>
</comment>
<dbReference type="SUPFAM" id="SSF161098">
    <property type="entry name" value="MetI-like"/>
    <property type="match status" value="1"/>
</dbReference>
<evidence type="ECO:0000256" key="4">
    <source>
        <dbReference type="ARBA" id="ARBA00022448"/>
    </source>
</evidence>
<keyword evidence="8 9" id="KW-0472">Membrane</keyword>
<dbReference type="GO" id="GO:0055085">
    <property type="term" value="P:transmembrane transport"/>
    <property type="evidence" value="ECO:0007669"/>
    <property type="project" value="InterPro"/>
</dbReference>
<dbReference type="GO" id="GO:0005886">
    <property type="term" value="C:plasma membrane"/>
    <property type="evidence" value="ECO:0007669"/>
    <property type="project" value="UniProtKB-SubCell"/>
</dbReference>
<sequence>MSIAGQTNRKRYLVTAICLFVVALMVFPLIVSLFASVKPAAEAQAVPPSYLPTSLSLESYLNFANYQAGLGVYLTNSLVVAFLTIFFCLLLAVPAGYGLARFPIPGKEFLFLLLLASLMIPYQALLTPLLLVFNKLGLQQTQVGLALIHTALQMPFSVYLMRTSFEAVPKDLEEAAMIDGCNSMEALFRIFLPAVVPGMTTVALFAFIMSWNEFIAALIFMNSESKFTIPVMLVASRTGSYGAIDWGMLQAGVIISILPCALLYVFLQKYYVSGFLNGAVK</sequence>
<dbReference type="InterPro" id="IPR035906">
    <property type="entry name" value="MetI-like_sf"/>
</dbReference>
<dbReference type="KEGG" id="lit:FPZ52_15080"/>
<reference evidence="12 13" key="1">
    <citation type="submission" date="2019-07" db="EMBL/GenBank/DDBJ databases">
        <title>Litoreibacter alkalisoli sp. nov., isolated from saline-alkaline soil.</title>
        <authorList>
            <person name="Wang S."/>
            <person name="Xu L."/>
            <person name="Xing Y.-T."/>
            <person name="Sun J.-Q."/>
        </authorList>
    </citation>
    <scope>NUCLEOTIDE SEQUENCE [LARGE SCALE GENOMIC DNA]</scope>
    <source>
        <strain evidence="12 13">LN3S51</strain>
        <plasmid evidence="12 13">unnamed3</plasmid>
    </source>
</reference>
<dbReference type="PANTHER" id="PTHR43744">
    <property type="entry name" value="ABC TRANSPORTER PERMEASE PROTEIN MG189-RELATED-RELATED"/>
    <property type="match status" value="1"/>
</dbReference>
<feature type="domain" description="ABC transmembrane type-1" evidence="11">
    <location>
        <begin position="74"/>
        <end position="267"/>
    </location>
</feature>
<proteinExistence type="inferred from homology"/>
<dbReference type="PROSITE" id="PS50928">
    <property type="entry name" value="ABC_TM1"/>
    <property type="match status" value="1"/>
</dbReference>
<keyword evidence="12" id="KW-0614">Plasmid</keyword>
<keyword evidence="6 9" id="KW-0812">Transmembrane</keyword>
<keyword evidence="4 9" id="KW-0813">Transport</keyword>
<dbReference type="Gene3D" id="1.10.3720.10">
    <property type="entry name" value="MetI-like"/>
    <property type="match status" value="1"/>
</dbReference>
<dbReference type="Pfam" id="PF00528">
    <property type="entry name" value="BPD_transp_1"/>
    <property type="match status" value="1"/>
</dbReference>
<comment type="subcellular location">
    <subcellularLocation>
        <location evidence="10">Cell inner membrane</location>
        <topology evidence="10">Multi-pass membrane protein</topology>
    </subcellularLocation>
    <subcellularLocation>
        <location evidence="1 9">Cell membrane</location>
        <topology evidence="1 9">Multi-pass membrane protein</topology>
    </subcellularLocation>
</comment>
<dbReference type="AlphaFoldDB" id="A0A5B8J2P4"/>
<comment type="function">
    <text evidence="10">Part of the ABC transporter complex UgpBAEC involved in sn-glycerol-3-phosphate (G3P) import. Probably responsible for the translocation of the substrate across the membrane.</text>
</comment>
<dbReference type="Proteomes" id="UP000318483">
    <property type="component" value="Plasmid unnamed3"/>
</dbReference>
<geneLocation type="plasmid" evidence="12 13">
    <name>unnamed3</name>
</geneLocation>
<evidence type="ECO:0000256" key="5">
    <source>
        <dbReference type="ARBA" id="ARBA00022475"/>
    </source>
</evidence>
<protein>
    <recommendedName>
        <fullName evidence="3 10">sn-glycerol-3-phosphate transport system permease protein UgpE</fullName>
    </recommendedName>
</protein>
<keyword evidence="7 9" id="KW-1133">Transmembrane helix</keyword>
<dbReference type="CDD" id="cd06261">
    <property type="entry name" value="TM_PBP2"/>
    <property type="match status" value="1"/>
</dbReference>
<evidence type="ECO:0000256" key="1">
    <source>
        <dbReference type="ARBA" id="ARBA00004651"/>
    </source>
</evidence>
<evidence type="ECO:0000313" key="13">
    <source>
        <dbReference type="Proteomes" id="UP000318483"/>
    </source>
</evidence>
<evidence type="ECO:0000256" key="8">
    <source>
        <dbReference type="ARBA" id="ARBA00023136"/>
    </source>
</evidence>
<dbReference type="OrthoDB" id="9815445at2"/>
<dbReference type="PANTHER" id="PTHR43744:SF8">
    <property type="entry name" value="SN-GLYCEROL-3-PHOSPHATE TRANSPORT SYSTEM PERMEASE PROTEIN UGPE"/>
    <property type="match status" value="1"/>
</dbReference>
<feature type="transmembrane region" description="Helical" evidence="9">
    <location>
        <begin position="109"/>
        <end position="133"/>
    </location>
</feature>
<keyword evidence="5 10" id="KW-1003">Cell membrane</keyword>
<evidence type="ECO:0000256" key="3">
    <source>
        <dbReference type="ARBA" id="ARBA00020515"/>
    </source>
</evidence>
<comment type="similarity">
    <text evidence="9">Belongs to the binding-protein-dependent transport system permease family.</text>
</comment>
<dbReference type="RefSeq" id="WP_146366454.1">
    <property type="nucleotide sequence ID" value="NZ_CP042264.1"/>
</dbReference>
<keyword evidence="10" id="KW-0997">Cell inner membrane</keyword>
<dbReference type="EMBL" id="CP042264">
    <property type="protein sequence ID" value="QDY71038.1"/>
    <property type="molecule type" value="Genomic_DNA"/>
</dbReference>
<evidence type="ECO:0000256" key="6">
    <source>
        <dbReference type="ARBA" id="ARBA00022692"/>
    </source>
</evidence>
<evidence type="ECO:0000256" key="2">
    <source>
        <dbReference type="ARBA" id="ARBA00011557"/>
    </source>
</evidence>
<keyword evidence="13" id="KW-1185">Reference proteome</keyword>
<evidence type="ECO:0000259" key="11">
    <source>
        <dbReference type="PROSITE" id="PS50928"/>
    </source>
</evidence>
<feature type="transmembrane region" description="Helical" evidence="9">
    <location>
        <begin position="145"/>
        <end position="165"/>
    </location>
</feature>
<evidence type="ECO:0000313" key="12">
    <source>
        <dbReference type="EMBL" id="QDY71038.1"/>
    </source>
</evidence>
<organism evidence="12 13">
    <name type="scientific">Qingshengfaniella alkalisoli</name>
    <dbReference type="NCBI Taxonomy" id="2599296"/>
    <lineage>
        <taxon>Bacteria</taxon>
        <taxon>Pseudomonadati</taxon>
        <taxon>Pseudomonadota</taxon>
        <taxon>Alphaproteobacteria</taxon>
        <taxon>Rhodobacterales</taxon>
        <taxon>Paracoccaceae</taxon>
        <taxon>Qingshengfaniella</taxon>
    </lineage>
</organism>
<dbReference type="InterPro" id="IPR000515">
    <property type="entry name" value="MetI-like"/>
</dbReference>
<accession>A0A5B8J2P4</accession>